<dbReference type="UniPathway" id="UPA00253">
    <property type="reaction ID" value="UER00326"/>
</dbReference>
<dbReference type="SUPFAM" id="SSF46977">
    <property type="entry name" value="Succinate dehydrogenase/fumarate reductase flavoprotein C-terminal domain"/>
    <property type="match status" value="1"/>
</dbReference>
<dbReference type="Pfam" id="PF00890">
    <property type="entry name" value="FAD_binding_2"/>
    <property type="match status" value="1"/>
</dbReference>
<name>A0A1X3GBU8_9BRAD</name>
<keyword evidence="7 12" id="KW-0274">FAD</keyword>
<dbReference type="EMBL" id="NAFI01000174">
    <property type="protein sequence ID" value="OSJ09055.1"/>
    <property type="molecule type" value="Genomic_DNA"/>
</dbReference>
<evidence type="ECO:0000256" key="12">
    <source>
        <dbReference type="RuleBase" id="RU362049"/>
    </source>
</evidence>
<evidence type="ECO:0000256" key="4">
    <source>
        <dbReference type="ARBA" id="ARBA00012173"/>
    </source>
</evidence>
<dbReference type="RefSeq" id="WP_085361342.1">
    <property type="nucleotide sequence ID" value="NZ_NAFD01000189.1"/>
</dbReference>
<dbReference type="SUPFAM" id="SSF51905">
    <property type="entry name" value="FAD/NAD(P)-binding domain"/>
    <property type="match status" value="1"/>
</dbReference>
<dbReference type="SUPFAM" id="SSF56425">
    <property type="entry name" value="Succinate dehydrogenase/fumarate reductase flavoprotein, catalytic domain"/>
    <property type="match status" value="1"/>
</dbReference>
<dbReference type="InterPro" id="IPR037099">
    <property type="entry name" value="Fum_R/Succ_DH_flav-like_C_sf"/>
</dbReference>
<dbReference type="GO" id="GO:0005737">
    <property type="term" value="C:cytoplasm"/>
    <property type="evidence" value="ECO:0007669"/>
    <property type="project" value="UniProtKB-SubCell"/>
</dbReference>
<dbReference type="EC" id="1.4.3.16" evidence="4 10"/>
<evidence type="ECO:0000256" key="8">
    <source>
        <dbReference type="ARBA" id="ARBA00023002"/>
    </source>
</evidence>
<dbReference type="PIRSF" id="PIRSF000171">
    <property type="entry name" value="SDHA_APRA_LASPO"/>
    <property type="match status" value="1"/>
</dbReference>
<keyword evidence="8 12" id="KW-0560">Oxidoreductase</keyword>
<comment type="caution">
    <text evidence="15">The sequence shown here is derived from an EMBL/GenBank/DDBJ whole genome shotgun (WGS) entry which is preliminary data.</text>
</comment>
<comment type="subcellular location">
    <subcellularLocation>
        <location evidence="12">Cytoplasm</location>
    </subcellularLocation>
</comment>
<evidence type="ECO:0000256" key="10">
    <source>
        <dbReference type="NCBIfam" id="TIGR00551"/>
    </source>
</evidence>
<feature type="domain" description="Fumarate reductase/succinate dehydrogenase flavoprotein-like C-terminal" evidence="14">
    <location>
        <begin position="465"/>
        <end position="495"/>
    </location>
</feature>
<dbReference type="Gene3D" id="3.90.700.10">
    <property type="entry name" value="Succinate dehydrogenase/fumarate reductase flavoprotein, catalytic domain"/>
    <property type="match status" value="1"/>
</dbReference>
<comment type="catalytic activity">
    <reaction evidence="9">
        <text>L-aspartate + O2 = iminosuccinate + H2O2</text>
        <dbReference type="Rhea" id="RHEA:25876"/>
        <dbReference type="ChEBI" id="CHEBI:15379"/>
        <dbReference type="ChEBI" id="CHEBI:16240"/>
        <dbReference type="ChEBI" id="CHEBI:29991"/>
        <dbReference type="ChEBI" id="CHEBI:77875"/>
        <dbReference type="EC" id="1.4.3.16"/>
    </reaction>
    <physiologicalReaction direction="left-to-right" evidence="9">
        <dbReference type="Rhea" id="RHEA:25877"/>
    </physiologicalReaction>
</comment>
<dbReference type="InterPro" id="IPR036188">
    <property type="entry name" value="FAD/NAD-bd_sf"/>
</dbReference>
<evidence type="ECO:0000259" key="14">
    <source>
        <dbReference type="Pfam" id="PF02910"/>
    </source>
</evidence>
<comment type="similarity">
    <text evidence="3 12">Belongs to the FAD-dependent oxidoreductase 2 family. NadB subfamily.</text>
</comment>
<dbReference type="NCBIfam" id="TIGR00551">
    <property type="entry name" value="nadB"/>
    <property type="match status" value="1"/>
</dbReference>
<dbReference type="PANTHER" id="PTHR42716">
    <property type="entry name" value="L-ASPARTATE OXIDASE"/>
    <property type="match status" value="1"/>
</dbReference>
<dbReference type="InterPro" id="IPR027477">
    <property type="entry name" value="Succ_DH/fumarate_Rdtase_cat_sf"/>
</dbReference>
<dbReference type="PRINTS" id="PR00368">
    <property type="entry name" value="FADPNR"/>
</dbReference>
<comment type="function">
    <text evidence="12">Catalyzes the oxidation of L-aspartate to iminoaspartate.</text>
</comment>
<protein>
    <recommendedName>
        <fullName evidence="4 10">L-aspartate oxidase</fullName>
        <ecNumber evidence="4 10">1.4.3.16</ecNumber>
    </recommendedName>
</protein>
<dbReference type="GO" id="GO:0008734">
    <property type="term" value="F:L-aspartate oxidase activity"/>
    <property type="evidence" value="ECO:0007669"/>
    <property type="project" value="UniProtKB-UniRule"/>
</dbReference>
<evidence type="ECO:0000256" key="3">
    <source>
        <dbReference type="ARBA" id="ARBA00008562"/>
    </source>
</evidence>
<evidence type="ECO:0000256" key="11">
    <source>
        <dbReference type="PIRSR" id="PIRSR000171-1"/>
    </source>
</evidence>
<feature type="active site" description="Proton acceptor" evidence="11">
    <location>
        <position position="285"/>
    </location>
</feature>
<dbReference type="NCBIfam" id="NF005701">
    <property type="entry name" value="PRK07512.1"/>
    <property type="match status" value="1"/>
</dbReference>
<dbReference type="PANTHER" id="PTHR42716:SF2">
    <property type="entry name" value="L-ASPARTATE OXIDASE, CHLOROPLASTIC"/>
    <property type="match status" value="1"/>
</dbReference>
<dbReference type="GO" id="GO:0034628">
    <property type="term" value="P:'de novo' NAD+ biosynthetic process from L-aspartate"/>
    <property type="evidence" value="ECO:0007669"/>
    <property type="project" value="TreeGrafter"/>
</dbReference>
<accession>A0A1X3GBU8</accession>
<dbReference type="InterPro" id="IPR005288">
    <property type="entry name" value="NadB"/>
</dbReference>
<dbReference type="Gene3D" id="1.20.58.100">
    <property type="entry name" value="Fumarate reductase/succinate dehydrogenase flavoprotein-like, C-terminal domain"/>
    <property type="match status" value="1"/>
</dbReference>
<dbReference type="Pfam" id="PF02910">
    <property type="entry name" value="Succ_DH_flav_C"/>
    <property type="match status" value="1"/>
</dbReference>
<evidence type="ECO:0000256" key="1">
    <source>
        <dbReference type="ARBA" id="ARBA00001974"/>
    </source>
</evidence>
<evidence type="ECO:0000313" key="15">
    <source>
        <dbReference type="EMBL" id="OSJ09055.1"/>
    </source>
</evidence>
<evidence type="ECO:0000259" key="13">
    <source>
        <dbReference type="Pfam" id="PF00890"/>
    </source>
</evidence>
<organism evidence="15 16">
    <name type="scientific">Bradyrhizobium canariense</name>
    <dbReference type="NCBI Taxonomy" id="255045"/>
    <lineage>
        <taxon>Bacteria</taxon>
        <taxon>Pseudomonadati</taxon>
        <taxon>Pseudomonadota</taxon>
        <taxon>Alphaproteobacteria</taxon>
        <taxon>Hyphomicrobiales</taxon>
        <taxon>Nitrobacteraceae</taxon>
        <taxon>Bradyrhizobium</taxon>
    </lineage>
</organism>
<keyword evidence="5 12" id="KW-0285">Flavoprotein</keyword>
<dbReference type="OrthoDB" id="9806724at2"/>
<dbReference type="InterPro" id="IPR015939">
    <property type="entry name" value="Fum_Rdtase/Succ_DH_flav-like_C"/>
</dbReference>
<evidence type="ECO:0000256" key="9">
    <source>
        <dbReference type="ARBA" id="ARBA00048305"/>
    </source>
</evidence>
<proteinExistence type="inferred from homology"/>
<dbReference type="Gene3D" id="3.50.50.60">
    <property type="entry name" value="FAD/NAD(P)-binding domain"/>
    <property type="match status" value="1"/>
</dbReference>
<evidence type="ECO:0000256" key="5">
    <source>
        <dbReference type="ARBA" id="ARBA00022630"/>
    </source>
</evidence>
<reference evidence="15 16" key="1">
    <citation type="submission" date="2017-03" db="EMBL/GenBank/DDBJ databases">
        <title>Whole genome sequences of fourteen strains of Bradyrhizobium canariense and one strain of Bradyrhizobium japonicum isolated from Lupinus (Papilionoideae: Genisteae) species in Algeria.</title>
        <authorList>
            <person name="Crovadore J."/>
            <person name="Chekireb D."/>
            <person name="Brachmann A."/>
            <person name="Chablais R."/>
            <person name="Cochard B."/>
            <person name="Lefort F."/>
        </authorList>
    </citation>
    <scope>NUCLEOTIDE SEQUENCE [LARGE SCALE GENOMIC DNA]</scope>
    <source>
        <strain evidence="15 16">UBMA195</strain>
    </source>
</reference>
<evidence type="ECO:0000256" key="2">
    <source>
        <dbReference type="ARBA" id="ARBA00004950"/>
    </source>
</evidence>
<keyword evidence="6 12" id="KW-0662">Pyridine nucleotide biosynthesis</keyword>
<evidence type="ECO:0000313" key="16">
    <source>
        <dbReference type="Proteomes" id="UP000193553"/>
    </source>
</evidence>
<dbReference type="Proteomes" id="UP000193553">
    <property type="component" value="Unassembled WGS sequence"/>
</dbReference>
<dbReference type="InterPro" id="IPR003953">
    <property type="entry name" value="FAD-dep_OxRdtase_2_FAD-bd"/>
</dbReference>
<dbReference type="AlphaFoldDB" id="A0A1X3GBU8"/>
<comment type="cofactor">
    <cofactor evidence="1 12">
        <name>FAD</name>
        <dbReference type="ChEBI" id="CHEBI:57692"/>
    </cofactor>
</comment>
<dbReference type="FunFam" id="3.90.700.10:FF:000002">
    <property type="entry name" value="L-aspartate oxidase"/>
    <property type="match status" value="1"/>
</dbReference>
<evidence type="ECO:0000256" key="7">
    <source>
        <dbReference type="ARBA" id="ARBA00022827"/>
    </source>
</evidence>
<comment type="pathway">
    <text evidence="2 12">Cofactor biosynthesis; NAD(+) biosynthesis; iminoaspartate from L-aspartate (oxidase route): step 1/1.</text>
</comment>
<sequence length="533" mass="54623">MTNNINTLPRSDDVVIVGGGLAGLFCALKLAPRPVILISAAPLGQGASSAWAQGGIAAAMAEGDTPEAHAADTVAVGCGIVDEAVALGIAREAAPRIHDLLAYGVPFDRDLEGRLAVGREAAHSARRIVHVRGDGAGAAIIAALSEAVRRTPSIRLIEGFVAEALLTEDGAVAGLRLREAGDAAAQPILLAARMVVLATGGIGHLYAVTTNPREASGSGLAIAARAGAVIADPEFVQFHPTAIMVGRDPAPLATEALRGEGATLINGRGEHFMAARHPLAELAPRDIVARGVFAEISAGRGAFLDARQALGARFGDRFPTVHASCMAAGIDPATQAIPIAPAAHYHMGGIAVDHRGRSSIDGLWAGGEVSSTGAHGANRLASNSLLEAVVYAARIADDIAGRTSPSPARLADAATPRGGAPDAAAVKRLRMLMSAHVGVIRDGYGLADAVRSFAALEREATSIAVRNKATAALLVAASAWNRRESRGAHFRSDHAADVPALAQRTMTTLAAVREVADSLSERPTPRTAQPMIA</sequence>
<feature type="domain" description="FAD-dependent oxidoreductase 2 FAD-binding" evidence="13">
    <location>
        <begin position="13"/>
        <end position="385"/>
    </location>
</feature>
<evidence type="ECO:0000256" key="6">
    <source>
        <dbReference type="ARBA" id="ARBA00022642"/>
    </source>
</evidence>
<gene>
    <name evidence="15" type="ORF">BSZ18_18105</name>
</gene>